<evidence type="ECO:0000256" key="1">
    <source>
        <dbReference type="SAM" id="MobiDB-lite"/>
    </source>
</evidence>
<dbReference type="EMBL" id="JACMSC010000004">
    <property type="protein sequence ID" value="KAG6526076.1"/>
    <property type="molecule type" value="Genomic_DNA"/>
</dbReference>
<sequence>MAAIFANCSARTHSSSPSPGSNPSDPPSLLVFSVKEKSQVMPQILSNYAIKFHKRVVSLLIIIHFSDVAEEEASVFRIFIDEPGYGDLHWREVYLSYSIYSLTLLEQLVSQVTREGKYVQSDVPRQFGSQDGSSKTQVHALLSLLLHVCSFVIKNLRPGIQIAGSFKAAILILCCNTFHWFLDKTSIFRRAAEDGFLNIWDYEGHSCILAYEIWKMASEFTNLKYSRVEIDEVRFEWTECMLDYI</sequence>
<accession>A0A8J5HJE6</accession>
<name>A0A8J5HJE6_ZINOF</name>
<reference evidence="3 4" key="1">
    <citation type="submission" date="2020-08" db="EMBL/GenBank/DDBJ databases">
        <title>Plant Genome Project.</title>
        <authorList>
            <person name="Zhang R.-G."/>
        </authorList>
    </citation>
    <scope>NUCLEOTIDE SEQUENCE [LARGE SCALE GENOMIC DNA]</scope>
    <source>
        <tissue evidence="3">Rhizome</tissue>
    </source>
</reference>
<dbReference type="Proteomes" id="UP000734854">
    <property type="component" value="Unassembled WGS sequence"/>
</dbReference>
<keyword evidence="2" id="KW-0812">Transmembrane</keyword>
<gene>
    <name evidence="3" type="ORF">ZIOFF_016053</name>
</gene>
<keyword evidence="2" id="KW-0472">Membrane</keyword>
<dbReference type="AlphaFoldDB" id="A0A8J5HJE6"/>
<feature type="region of interest" description="Disordered" evidence="1">
    <location>
        <begin position="1"/>
        <end position="26"/>
    </location>
</feature>
<organism evidence="3 4">
    <name type="scientific">Zingiber officinale</name>
    <name type="common">Ginger</name>
    <name type="synonym">Amomum zingiber</name>
    <dbReference type="NCBI Taxonomy" id="94328"/>
    <lineage>
        <taxon>Eukaryota</taxon>
        <taxon>Viridiplantae</taxon>
        <taxon>Streptophyta</taxon>
        <taxon>Embryophyta</taxon>
        <taxon>Tracheophyta</taxon>
        <taxon>Spermatophyta</taxon>
        <taxon>Magnoliopsida</taxon>
        <taxon>Liliopsida</taxon>
        <taxon>Zingiberales</taxon>
        <taxon>Zingiberaceae</taxon>
        <taxon>Zingiber</taxon>
    </lineage>
</organism>
<feature type="compositionally biased region" description="Low complexity" evidence="1">
    <location>
        <begin position="14"/>
        <end position="23"/>
    </location>
</feature>
<comment type="caution">
    <text evidence="3">The sequence shown here is derived from an EMBL/GenBank/DDBJ whole genome shotgun (WGS) entry which is preliminary data.</text>
</comment>
<evidence type="ECO:0000256" key="2">
    <source>
        <dbReference type="SAM" id="Phobius"/>
    </source>
</evidence>
<proteinExistence type="predicted"/>
<protein>
    <submittedName>
        <fullName evidence="3">Uncharacterized protein</fullName>
    </submittedName>
</protein>
<feature type="transmembrane region" description="Helical" evidence="2">
    <location>
        <begin position="162"/>
        <end position="182"/>
    </location>
</feature>
<evidence type="ECO:0000313" key="3">
    <source>
        <dbReference type="EMBL" id="KAG6526076.1"/>
    </source>
</evidence>
<keyword evidence="4" id="KW-1185">Reference proteome</keyword>
<keyword evidence="2" id="KW-1133">Transmembrane helix</keyword>
<evidence type="ECO:0000313" key="4">
    <source>
        <dbReference type="Proteomes" id="UP000734854"/>
    </source>
</evidence>